<dbReference type="AlphaFoldDB" id="A0A016RZ68"/>
<organism evidence="1 2">
    <name type="scientific">Ancylostoma ceylanicum</name>
    <dbReference type="NCBI Taxonomy" id="53326"/>
    <lineage>
        <taxon>Eukaryota</taxon>
        <taxon>Metazoa</taxon>
        <taxon>Ecdysozoa</taxon>
        <taxon>Nematoda</taxon>
        <taxon>Chromadorea</taxon>
        <taxon>Rhabditida</taxon>
        <taxon>Rhabditina</taxon>
        <taxon>Rhabditomorpha</taxon>
        <taxon>Strongyloidea</taxon>
        <taxon>Ancylostomatidae</taxon>
        <taxon>Ancylostomatinae</taxon>
        <taxon>Ancylostoma</taxon>
    </lineage>
</organism>
<proteinExistence type="predicted"/>
<comment type="caution">
    <text evidence="1">The sequence shown here is derived from an EMBL/GenBank/DDBJ whole genome shotgun (WGS) entry which is preliminary data.</text>
</comment>
<name>A0A016RZ68_9BILA</name>
<gene>
    <name evidence="1" type="primary">Acey_s0333.g2796</name>
    <name evidence="1" type="ORF">Y032_0333g2796</name>
</gene>
<dbReference type="EMBL" id="JARK01001669">
    <property type="protein sequence ID" value="EYB83541.1"/>
    <property type="molecule type" value="Genomic_DNA"/>
</dbReference>
<protein>
    <submittedName>
        <fullName evidence="1">Uncharacterized protein</fullName>
    </submittedName>
</protein>
<dbReference type="Proteomes" id="UP000024635">
    <property type="component" value="Unassembled WGS sequence"/>
</dbReference>
<accession>A0A016RZ68</accession>
<keyword evidence="2" id="KW-1185">Reference proteome</keyword>
<reference evidence="2" key="1">
    <citation type="journal article" date="2015" name="Nat. Genet.">
        <title>The genome and transcriptome of the zoonotic hookworm Ancylostoma ceylanicum identify infection-specific gene families.</title>
        <authorList>
            <person name="Schwarz E.M."/>
            <person name="Hu Y."/>
            <person name="Antoshechkin I."/>
            <person name="Miller M.M."/>
            <person name="Sternberg P.W."/>
            <person name="Aroian R.V."/>
        </authorList>
    </citation>
    <scope>NUCLEOTIDE SEQUENCE</scope>
    <source>
        <strain evidence="2">HY135</strain>
    </source>
</reference>
<evidence type="ECO:0000313" key="2">
    <source>
        <dbReference type="Proteomes" id="UP000024635"/>
    </source>
</evidence>
<evidence type="ECO:0000313" key="1">
    <source>
        <dbReference type="EMBL" id="EYB83541.1"/>
    </source>
</evidence>
<sequence>MDAILGANRFLLGGLLRVNSSSKLSFELEKFPDEFSGLGRKRAPMTISCSDKLADKFGPILACSNISLFLLVFRRFRLTFEINWSKPPQIVRDTK</sequence>